<dbReference type="Proteomes" id="UP000265080">
    <property type="component" value="Chromosome 9"/>
</dbReference>
<dbReference type="PANTHER" id="PTHR19878">
    <property type="entry name" value="AUTOPHAGY PROTEIN 16-LIKE"/>
    <property type="match status" value="1"/>
</dbReference>
<dbReference type="PROSITE" id="PS50082">
    <property type="entry name" value="WD_REPEATS_2"/>
    <property type="match status" value="2"/>
</dbReference>
<dbReference type="PROSITE" id="PS00678">
    <property type="entry name" value="WD_REPEATS_1"/>
    <property type="match status" value="1"/>
</dbReference>
<dbReference type="GO" id="GO:0000045">
    <property type="term" value="P:autophagosome assembly"/>
    <property type="evidence" value="ECO:0007669"/>
    <property type="project" value="InterPro"/>
</dbReference>
<dbReference type="InterPro" id="IPR045160">
    <property type="entry name" value="ATG16"/>
</dbReference>
<sequence length="158" mass="17522">MDGSTEGITCVEFDPAGFRVLAASYDKSAILWRLDDSVPKVTLTGHSRKVTAARFSSVLHQVATGSADRTVRLWDLHRAADVASFCSDLVCSENCIISGHYDCKIRVWDTASSCVQELPAQGRVTSLDLSSDHCQLLSCCRDDCLQLIDLRRWSHNRM</sequence>
<keyword evidence="1 3" id="KW-0853">WD repeat</keyword>
<accession>A0A3P8TXX7</accession>
<dbReference type="STRING" id="161767.ENSAPEP00000031095"/>
<dbReference type="SMART" id="SM00320">
    <property type="entry name" value="WD40"/>
    <property type="match status" value="4"/>
</dbReference>
<organism evidence="4 5">
    <name type="scientific">Amphiprion percula</name>
    <name type="common">Orange clownfish</name>
    <name type="synonym">Lutjanus percula</name>
    <dbReference type="NCBI Taxonomy" id="161767"/>
    <lineage>
        <taxon>Eukaryota</taxon>
        <taxon>Metazoa</taxon>
        <taxon>Chordata</taxon>
        <taxon>Craniata</taxon>
        <taxon>Vertebrata</taxon>
        <taxon>Euteleostomi</taxon>
        <taxon>Actinopterygii</taxon>
        <taxon>Neopterygii</taxon>
        <taxon>Teleostei</taxon>
        <taxon>Neoteleostei</taxon>
        <taxon>Acanthomorphata</taxon>
        <taxon>Ovalentaria</taxon>
        <taxon>Pomacentridae</taxon>
        <taxon>Amphiprion</taxon>
    </lineage>
</organism>
<reference evidence="4" key="3">
    <citation type="submission" date="2025-09" db="UniProtKB">
        <authorList>
            <consortium name="Ensembl"/>
        </authorList>
    </citation>
    <scope>IDENTIFICATION</scope>
</reference>
<dbReference type="PRINTS" id="PR00320">
    <property type="entry name" value="GPROTEINBRPT"/>
</dbReference>
<dbReference type="Pfam" id="PF00400">
    <property type="entry name" value="WD40"/>
    <property type="match status" value="4"/>
</dbReference>
<evidence type="ECO:0000313" key="5">
    <source>
        <dbReference type="Proteomes" id="UP000265080"/>
    </source>
</evidence>
<keyword evidence="2" id="KW-0677">Repeat</keyword>
<dbReference type="PANTHER" id="PTHR19878:SF7">
    <property type="entry name" value="PROTEIN ATG16L2"/>
    <property type="match status" value="1"/>
</dbReference>
<dbReference type="InterPro" id="IPR019775">
    <property type="entry name" value="WD40_repeat_CS"/>
</dbReference>
<dbReference type="SUPFAM" id="SSF50978">
    <property type="entry name" value="WD40 repeat-like"/>
    <property type="match status" value="1"/>
</dbReference>
<proteinExistence type="predicted"/>
<dbReference type="Ensembl" id="ENSAPET00000031920.1">
    <property type="protein sequence ID" value="ENSAPEP00000031095.1"/>
    <property type="gene ID" value="ENSAPEG00000022085.1"/>
</dbReference>
<evidence type="ECO:0000313" key="4">
    <source>
        <dbReference type="Ensembl" id="ENSAPEP00000031095.1"/>
    </source>
</evidence>
<evidence type="ECO:0000256" key="2">
    <source>
        <dbReference type="ARBA" id="ARBA00022737"/>
    </source>
</evidence>
<protein>
    <submittedName>
        <fullName evidence="4">ATG16 autophagy related 16-like 2 (S. cerevisiae)</fullName>
    </submittedName>
</protein>
<name>A0A3P8TXX7_AMPPE</name>
<reference evidence="4" key="2">
    <citation type="submission" date="2025-08" db="UniProtKB">
        <authorList>
            <consortium name="Ensembl"/>
        </authorList>
    </citation>
    <scope>IDENTIFICATION</scope>
</reference>
<evidence type="ECO:0000256" key="3">
    <source>
        <dbReference type="PROSITE-ProRule" id="PRU00221"/>
    </source>
</evidence>
<keyword evidence="5" id="KW-1185">Reference proteome</keyword>
<dbReference type="AlphaFoldDB" id="A0A3P8TXX7"/>
<dbReference type="InterPro" id="IPR036322">
    <property type="entry name" value="WD40_repeat_dom_sf"/>
</dbReference>
<dbReference type="InterPro" id="IPR001680">
    <property type="entry name" value="WD40_rpt"/>
</dbReference>
<dbReference type="GeneTree" id="ENSGT00940000153936"/>
<reference evidence="4 5" key="1">
    <citation type="submission" date="2018-03" db="EMBL/GenBank/DDBJ databases">
        <title>Finding Nemo's genes: A chromosome-scale reference assembly of the genome of the orange clownfish Amphiprion percula.</title>
        <authorList>
            <person name="Lehmann R."/>
        </authorList>
    </citation>
    <scope>NUCLEOTIDE SEQUENCE</scope>
</reference>
<evidence type="ECO:0000256" key="1">
    <source>
        <dbReference type="ARBA" id="ARBA00022574"/>
    </source>
</evidence>
<dbReference type="InterPro" id="IPR015943">
    <property type="entry name" value="WD40/YVTN_repeat-like_dom_sf"/>
</dbReference>
<dbReference type="Gene3D" id="2.130.10.10">
    <property type="entry name" value="YVTN repeat-like/Quinoprotein amine dehydrogenase"/>
    <property type="match status" value="2"/>
</dbReference>
<feature type="repeat" description="WD" evidence="3">
    <location>
        <begin position="1"/>
        <end position="42"/>
    </location>
</feature>
<dbReference type="OMA" id="FRYTTHI"/>
<dbReference type="InterPro" id="IPR020472">
    <property type="entry name" value="WD40_PAC1"/>
</dbReference>
<dbReference type="PROSITE" id="PS50294">
    <property type="entry name" value="WD_REPEATS_REGION"/>
    <property type="match status" value="1"/>
</dbReference>
<feature type="repeat" description="WD" evidence="3">
    <location>
        <begin position="43"/>
        <end position="84"/>
    </location>
</feature>